<dbReference type="InterPro" id="IPR007627">
    <property type="entry name" value="RNA_pol_sigma70_r2"/>
</dbReference>
<dbReference type="GO" id="GO:0003677">
    <property type="term" value="F:DNA binding"/>
    <property type="evidence" value="ECO:0007669"/>
    <property type="project" value="InterPro"/>
</dbReference>
<evidence type="ECO:0000256" key="1">
    <source>
        <dbReference type="ARBA" id="ARBA00007788"/>
    </source>
</evidence>
<evidence type="ECO:0000313" key="8">
    <source>
        <dbReference type="EMBL" id="AZS31629.1"/>
    </source>
</evidence>
<dbReference type="InterPro" id="IPR016032">
    <property type="entry name" value="Sig_transdc_resp-reg_C-effctor"/>
</dbReference>
<dbReference type="PANTHER" id="PTHR43133:SF46">
    <property type="entry name" value="RNA POLYMERASE SIGMA-70 FACTOR ECF SUBFAMILY"/>
    <property type="match status" value="1"/>
</dbReference>
<evidence type="ECO:0000256" key="5">
    <source>
        <dbReference type="ARBA" id="ARBA00023163"/>
    </source>
</evidence>
<evidence type="ECO:0000256" key="6">
    <source>
        <dbReference type="ARBA" id="ARBA00024701"/>
    </source>
</evidence>
<dbReference type="SUPFAM" id="SSF88946">
    <property type="entry name" value="Sigma2 domain of RNA polymerase sigma factors"/>
    <property type="match status" value="1"/>
</dbReference>
<evidence type="ECO:0000313" key="9">
    <source>
        <dbReference type="Proteomes" id="UP000270673"/>
    </source>
</evidence>
<evidence type="ECO:0000256" key="2">
    <source>
        <dbReference type="ARBA" id="ARBA00021245"/>
    </source>
</evidence>
<keyword evidence="4" id="KW-0731">Sigma factor</keyword>
<name>A0A3Q9ISJ8_9BACT</name>
<dbReference type="RefSeq" id="WP_106624059.1">
    <property type="nucleotide sequence ID" value="NZ_CP032819.1"/>
</dbReference>
<keyword evidence="9" id="KW-1185">Reference proteome</keyword>
<dbReference type="InterPro" id="IPR013325">
    <property type="entry name" value="RNA_pol_sigma_r2"/>
</dbReference>
<evidence type="ECO:0000256" key="3">
    <source>
        <dbReference type="ARBA" id="ARBA00023015"/>
    </source>
</evidence>
<dbReference type="InterPro" id="IPR000792">
    <property type="entry name" value="Tscrpt_reg_LuxR_C"/>
</dbReference>
<comment type="similarity">
    <text evidence="1">Belongs to the sigma-70 factor family.</text>
</comment>
<accession>A0A3Q9ISJ8</accession>
<dbReference type="Pfam" id="PF04542">
    <property type="entry name" value="Sigma70_r2"/>
    <property type="match status" value="1"/>
</dbReference>
<dbReference type="GO" id="GO:0006352">
    <property type="term" value="P:DNA-templated transcription initiation"/>
    <property type="evidence" value="ECO:0007669"/>
    <property type="project" value="InterPro"/>
</dbReference>
<organism evidence="8 9">
    <name type="scientific">Butyricimonas faecalis</name>
    <dbReference type="NCBI Taxonomy" id="2093856"/>
    <lineage>
        <taxon>Bacteria</taxon>
        <taxon>Pseudomonadati</taxon>
        <taxon>Bacteroidota</taxon>
        <taxon>Bacteroidia</taxon>
        <taxon>Bacteroidales</taxon>
        <taxon>Odoribacteraceae</taxon>
        <taxon>Butyricimonas</taxon>
    </lineage>
</organism>
<dbReference type="NCBIfam" id="TIGR02937">
    <property type="entry name" value="sigma70-ECF"/>
    <property type="match status" value="1"/>
</dbReference>
<dbReference type="EMBL" id="CP032819">
    <property type="protein sequence ID" value="AZS31629.1"/>
    <property type="molecule type" value="Genomic_DNA"/>
</dbReference>
<dbReference type="InterPro" id="IPR013249">
    <property type="entry name" value="RNA_pol_sigma70_r4_t2"/>
</dbReference>
<reference evidence="8 9" key="1">
    <citation type="submission" date="2018-10" db="EMBL/GenBank/DDBJ databases">
        <title>Butyricimonas faecalis sp. nov., isolated from human faeces and emended description of the genus Butyricimonas.</title>
        <authorList>
            <person name="Le Roy T."/>
            <person name="Van der Smissen P."/>
            <person name="Paquot A."/>
            <person name="Delzenne N."/>
            <person name="Muccioli G."/>
            <person name="Collet J.-F."/>
            <person name="Cani P.D."/>
        </authorList>
    </citation>
    <scope>NUCLEOTIDE SEQUENCE [LARGE SCALE GENOMIC DNA]</scope>
    <source>
        <strain evidence="8 9">H184</strain>
    </source>
</reference>
<comment type="function">
    <text evidence="6">Sigma factors are initiation factors that promote the attachment of RNA polymerase to specific initiation sites and are then released. Sigma-S contributes to the protection against external stress, thus playing a role in cellular fitness and survival.</text>
</comment>
<dbReference type="Pfam" id="PF08281">
    <property type="entry name" value="Sigma70_r4_2"/>
    <property type="match status" value="1"/>
</dbReference>
<keyword evidence="3" id="KW-0805">Transcription regulation</keyword>
<dbReference type="SUPFAM" id="SSF46894">
    <property type="entry name" value="C-terminal effector domain of the bipartite response regulators"/>
    <property type="match status" value="1"/>
</dbReference>
<dbReference type="SMART" id="SM00421">
    <property type="entry name" value="HTH_LUXR"/>
    <property type="match status" value="1"/>
</dbReference>
<gene>
    <name evidence="8" type="ORF">D8S85_20125</name>
</gene>
<dbReference type="GO" id="GO:0016987">
    <property type="term" value="F:sigma factor activity"/>
    <property type="evidence" value="ECO:0007669"/>
    <property type="project" value="UniProtKB-KW"/>
</dbReference>
<dbReference type="Gene3D" id="1.10.1740.10">
    <property type="match status" value="1"/>
</dbReference>
<dbReference type="Gene3D" id="1.10.10.10">
    <property type="entry name" value="Winged helix-like DNA-binding domain superfamily/Winged helix DNA-binding domain"/>
    <property type="match status" value="1"/>
</dbReference>
<dbReference type="OrthoDB" id="1045557at2"/>
<dbReference type="InterPro" id="IPR036388">
    <property type="entry name" value="WH-like_DNA-bd_sf"/>
</dbReference>
<protein>
    <recommendedName>
        <fullName evidence="2">RNA polymerase sigma factor SigS</fullName>
    </recommendedName>
</protein>
<dbReference type="InterPro" id="IPR039425">
    <property type="entry name" value="RNA_pol_sigma-70-like"/>
</dbReference>
<evidence type="ECO:0000256" key="4">
    <source>
        <dbReference type="ARBA" id="ARBA00023082"/>
    </source>
</evidence>
<sequence>MKRNDLLLVEELKDGKEKTLKSFYEEYFALFVSFANNLLLSEEECKDVVHDVFLKYWDTRNDFDNLIAIRAFFYKTIRNTCLNLIRHQQVQNKYIAENLQYLESDDFMHETIIKKEIFHIIHNEIKSLTIMEQKVLLLALEEKSNEEIAQELGIAVSTVKSHKAKSYAILREKLKYLKILFILLS</sequence>
<dbReference type="PANTHER" id="PTHR43133">
    <property type="entry name" value="RNA POLYMERASE ECF-TYPE SIGMA FACTO"/>
    <property type="match status" value="1"/>
</dbReference>
<dbReference type="Proteomes" id="UP000270673">
    <property type="component" value="Chromosome"/>
</dbReference>
<keyword evidence="5" id="KW-0804">Transcription</keyword>
<evidence type="ECO:0000259" key="7">
    <source>
        <dbReference type="SMART" id="SM00421"/>
    </source>
</evidence>
<proteinExistence type="inferred from homology"/>
<feature type="domain" description="HTH luxR-type" evidence="7">
    <location>
        <begin position="125"/>
        <end position="182"/>
    </location>
</feature>
<dbReference type="AlphaFoldDB" id="A0A3Q9ISJ8"/>
<dbReference type="InterPro" id="IPR014284">
    <property type="entry name" value="RNA_pol_sigma-70_dom"/>
</dbReference>
<dbReference type="KEGG" id="buy:D8S85_20125"/>